<dbReference type="SUPFAM" id="SSF56524">
    <property type="entry name" value="Oxidoreductase molybdopterin-binding domain"/>
    <property type="match status" value="1"/>
</dbReference>
<comment type="caution">
    <text evidence="3">The sequence shown here is derived from an EMBL/GenBank/DDBJ whole genome shotgun (WGS) entry which is preliminary data.</text>
</comment>
<sequence length="631" mass="67811">MIDEAAYDEARLRDWAAGRARGFSRRNLFALAAAVGTAGLVPSPARAADSPIVKPLPPELFTVLGTNAETKWSALKDQGYLVPVDRFFVRNHTSTPRLDGSTWHLEISGSGLRGEAAHLTLADLRRLPARTHTVTVECAGNGRGYFGTQQGQTVSGTAWGLGAVGVARWRGVPLSTVLRRVGLRRDALDVQAAGLDPNYVTGGVDLGPVRRPMPLAKALDDVLLAYEMNGEPLPPDHGFPVRLIVPRWIGISSIKWVGTIDVSAEPLFSPWNTQFYRLFGPGFPAEGRPFDRQVIKSAFELDPGTTFTAGRRVRLTGRSWSAGGADPRGRGEHRRRRLVAARPVRRPLLRGGVAALGTRLAAGRRRPFTAGPGHRRARQFPAGRGALQHARISVRRGGPGTGHRRMKSGRGESPRPDPAPHSGREGVLDLLAGLLQVRAGLVRLALGLQTLVVGGLADAFLDLAAEFLGLVVDLVVESHSAPPGVQVCFTRCITHRRRSHTSPFRVTLSPVAFTFRISCAPSPGLASPCLPAPASRVARRTGVGRDARPERDTSSRLALRGPSPTSRHPEREPTAGTRGAPRTALPGVSGVGELLRYGGRRPGERGCRQGRPSAGRRVRPEAPRRPRPSPG</sequence>
<keyword evidence="4" id="KW-1185">Reference proteome</keyword>
<evidence type="ECO:0000259" key="2">
    <source>
        <dbReference type="Pfam" id="PF00174"/>
    </source>
</evidence>
<dbReference type="EMBL" id="BOMW01000028">
    <property type="protein sequence ID" value="GIF05605.1"/>
    <property type="molecule type" value="Genomic_DNA"/>
</dbReference>
<protein>
    <recommendedName>
        <fullName evidence="2">Oxidoreductase molybdopterin-binding domain-containing protein</fullName>
    </recommendedName>
</protein>
<dbReference type="Pfam" id="PF00174">
    <property type="entry name" value="Oxidored_molyb"/>
    <property type="match status" value="1"/>
</dbReference>
<dbReference type="GO" id="GO:0043546">
    <property type="term" value="F:molybdopterin cofactor binding"/>
    <property type="evidence" value="ECO:0007669"/>
    <property type="project" value="TreeGrafter"/>
</dbReference>
<dbReference type="InterPro" id="IPR036374">
    <property type="entry name" value="OxRdtase_Mopterin-bd_sf"/>
</dbReference>
<dbReference type="Gene3D" id="3.90.420.10">
    <property type="entry name" value="Oxidoreductase, molybdopterin-binding domain"/>
    <property type="match status" value="1"/>
</dbReference>
<organism evidence="3 4">
    <name type="scientific">Actinoplanes siamensis</name>
    <dbReference type="NCBI Taxonomy" id="1223317"/>
    <lineage>
        <taxon>Bacteria</taxon>
        <taxon>Bacillati</taxon>
        <taxon>Actinomycetota</taxon>
        <taxon>Actinomycetes</taxon>
        <taxon>Micromonosporales</taxon>
        <taxon>Micromonosporaceae</taxon>
        <taxon>Actinoplanes</taxon>
    </lineage>
</organism>
<dbReference type="GO" id="GO:0020037">
    <property type="term" value="F:heme binding"/>
    <property type="evidence" value="ECO:0007669"/>
    <property type="project" value="TreeGrafter"/>
</dbReference>
<evidence type="ECO:0000313" key="4">
    <source>
        <dbReference type="Proteomes" id="UP000629619"/>
    </source>
</evidence>
<dbReference type="AlphaFoldDB" id="A0A919TKX6"/>
<feature type="region of interest" description="Disordered" evidence="1">
    <location>
        <begin position="530"/>
        <end position="631"/>
    </location>
</feature>
<dbReference type="Proteomes" id="UP000629619">
    <property type="component" value="Unassembled WGS sequence"/>
</dbReference>
<evidence type="ECO:0000313" key="3">
    <source>
        <dbReference type="EMBL" id="GIF05605.1"/>
    </source>
</evidence>
<dbReference type="InterPro" id="IPR006311">
    <property type="entry name" value="TAT_signal"/>
</dbReference>
<dbReference type="PRINTS" id="PR00407">
    <property type="entry name" value="EUMOPTERIN"/>
</dbReference>
<feature type="domain" description="Oxidoreductase molybdopterin-binding" evidence="2">
    <location>
        <begin position="92"/>
        <end position="271"/>
    </location>
</feature>
<evidence type="ECO:0000256" key="1">
    <source>
        <dbReference type="SAM" id="MobiDB-lite"/>
    </source>
</evidence>
<dbReference type="InterPro" id="IPR000572">
    <property type="entry name" value="OxRdtase_Mopterin-bd_dom"/>
</dbReference>
<gene>
    <name evidence="3" type="ORF">Asi03nite_31430</name>
</gene>
<dbReference type="InterPro" id="IPR008335">
    <property type="entry name" value="Mopterin_OxRdtase_euk"/>
</dbReference>
<feature type="compositionally biased region" description="Basic and acidic residues" evidence="1">
    <location>
        <begin position="543"/>
        <end position="554"/>
    </location>
</feature>
<proteinExistence type="predicted"/>
<accession>A0A919TKX6</accession>
<dbReference type="GO" id="GO:0006790">
    <property type="term" value="P:sulfur compound metabolic process"/>
    <property type="evidence" value="ECO:0007669"/>
    <property type="project" value="TreeGrafter"/>
</dbReference>
<dbReference type="PROSITE" id="PS51318">
    <property type="entry name" value="TAT"/>
    <property type="match status" value="1"/>
</dbReference>
<name>A0A919TKX6_9ACTN</name>
<feature type="region of interest" description="Disordered" evidence="1">
    <location>
        <begin position="388"/>
        <end position="423"/>
    </location>
</feature>
<dbReference type="GO" id="GO:0008482">
    <property type="term" value="F:sulfite oxidase activity"/>
    <property type="evidence" value="ECO:0007669"/>
    <property type="project" value="TreeGrafter"/>
</dbReference>
<dbReference type="PANTHER" id="PTHR19372">
    <property type="entry name" value="SULFITE REDUCTASE"/>
    <property type="match status" value="1"/>
</dbReference>
<dbReference type="PANTHER" id="PTHR19372:SF7">
    <property type="entry name" value="SULFITE OXIDASE, MITOCHONDRIAL"/>
    <property type="match status" value="1"/>
</dbReference>
<reference evidence="3" key="1">
    <citation type="submission" date="2021-01" db="EMBL/GenBank/DDBJ databases">
        <title>Whole genome shotgun sequence of Actinoplanes siamensis NBRC 109076.</title>
        <authorList>
            <person name="Komaki H."/>
            <person name="Tamura T."/>
        </authorList>
    </citation>
    <scope>NUCLEOTIDE SEQUENCE</scope>
    <source>
        <strain evidence="3">NBRC 109076</strain>
    </source>
</reference>